<dbReference type="AlphaFoldDB" id="A0A914HNI6"/>
<evidence type="ECO:0000256" key="1">
    <source>
        <dbReference type="SAM" id="MobiDB-lite"/>
    </source>
</evidence>
<feature type="signal peptide" evidence="2">
    <location>
        <begin position="1"/>
        <end position="23"/>
    </location>
</feature>
<keyword evidence="3" id="KW-1185">Reference proteome</keyword>
<keyword evidence="2" id="KW-0732">Signal</keyword>
<feature type="chain" id="PRO_5037800755" evidence="2">
    <location>
        <begin position="24"/>
        <end position="216"/>
    </location>
</feature>
<evidence type="ECO:0000313" key="4">
    <source>
        <dbReference type="WBParaSite" id="Gr19_v10_g2936.t1"/>
    </source>
</evidence>
<feature type="compositionally biased region" description="Basic and acidic residues" evidence="1">
    <location>
        <begin position="130"/>
        <end position="147"/>
    </location>
</feature>
<feature type="compositionally biased region" description="Basic and acidic residues" evidence="1">
    <location>
        <begin position="166"/>
        <end position="177"/>
    </location>
</feature>
<protein>
    <submittedName>
        <fullName evidence="4">Uncharacterized protein</fullName>
    </submittedName>
</protein>
<feature type="compositionally biased region" description="Basic and acidic residues" evidence="1">
    <location>
        <begin position="206"/>
        <end position="216"/>
    </location>
</feature>
<name>A0A914HNI6_GLORO</name>
<feature type="region of interest" description="Disordered" evidence="1">
    <location>
        <begin position="104"/>
        <end position="216"/>
    </location>
</feature>
<dbReference type="Proteomes" id="UP000887572">
    <property type="component" value="Unplaced"/>
</dbReference>
<dbReference type="WBParaSite" id="Gr19_v10_g2936.t1">
    <property type="protein sequence ID" value="Gr19_v10_g2936.t1"/>
    <property type="gene ID" value="Gr19_v10_g2936"/>
</dbReference>
<sequence length="216" mass="23113">MNKWTAATQIVVWLLLLVVVGEAFRFPSVRLPFLRPRPRPPAAGVRPRLVEPQPFQARPRGAPAIPLPPANARPVKRIPSAPVAVHLHLAPVLVVPHYQQVTAKAAPEKHSTEVAKEAPEKCSTETAKAAPEKSSTEEAKAAPEKFSTEAAKAAPEKYSTETAKAAPEKSSTEEAKAAPEQPKTEMAGAVTEETKTEMAGAVTDVTKTEANEPSKD</sequence>
<evidence type="ECO:0000256" key="2">
    <source>
        <dbReference type="SAM" id="SignalP"/>
    </source>
</evidence>
<accession>A0A914HNI6</accession>
<organism evidence="3 4">
    <name type="scientific">Globodera rostochiensis</name>
    <name type="common">Golden nematode worm</name>
    <name type="synonym">Heterodera rostochiensis</name>
    <dbReference type="NCBI Taxonomy" id="31243"/>
    <lineage>
        <taxon>Eukaryota</taxon>
        <taxon>Metazoa</taxon>
        <taxon>Ecdysozoa</taxon>
        <taxon>Nematoda</taxon>
        <taxon>Chromadorea</taxon>
        <taxon>Rhabditida</taxon>
        <taxon>Tylenchina</taxon>
        <taxon>Tylenchomorpha</taxon>
        <taxon>Tylenchoidea</taxon>
        <taxon>Heteroderidae</taxon>
        <taxon>Heteroderinae</taxon>
        <taxon>Globodera</taxon>
    </lineage>
</organism>
<proteinExistence type="predicted"/>
<feature type="compositionally biased region" description="Basic and acidic residues" evidence="1">
    <location>
        <begin position="106"/>
        <end position="123"/>
    </location>
</feature>
<reference evidence="4" key="1">
    <citation type="submission" date="2022-11" db="UniProtKB">
        <authorList>
            <consortium name="WormBaseParasite"/>
        </authorList>
    </citation>
    <scope>IDENTIFICATION</scope>
</reference>
<evidence type="ECO:0000313" key="3">
    <source>
        <dbReference type="Proteomes" id="UP000887572"/>
    </source>
</evidence>